<dbReference type="Proteomes" id="UP000826513">
    <property type="component" value="Chromosome 1"/>
</dbReference>
<sequence>MACALTQALNAAAVQRTSTIRAKNDAFRSSLVGGRVMLTQGVNALDENTRRNVIRAVQAFADFSPGNDPYGEHDFGAVKVNEALFFWKIDYYDRDLQNGSPDPDAVTCKVLTIMLAGEY</sequence>
<dbReference type="Proteomes" id="UP000298545">
    <property type="component" value="Chromosome circular"/>
</dbReference>
<dbReference type="Pfam" id="PF12599">
    <property type="entry name" value="DUF3768"/>
    <property type="match status" value="1"/>
</dbReference>
<dbReference type="EMBL" id="CP039691">
    <property type="protein sequence ID" value="QCI98837.1"/>
    <property type="molecule type" value="Genomic_DNA"/>
</dbReference>
<dbReference type="AlphaFoldDB" id="A0A4D7DTB1"/>
<dbReference type="STRING" id="1367849.GCA_000518585_04529"/>
<accession>A0A4D7DTB1</accession>
<evidence type="ECO:0000313" key="3">
    <source>
        <dbReference type="Proteomes" id="UP000298545"/>
    </source>
</evidence>
<reference evidence="2 4" key="2">
    <citation type="submission" date="2021-03" db="EMBL/GenBank/DDBJ databases">
        <title>Rapid diversification of plasmids in a genus of pathogenic and nitrogen fixing bacteria.</title>
        <authorList>
            <person name="Weisberg A.J."/>
            <person name="Miller M."/>
            <person name="Ream W."/>
            <person name="Grunwald N.J."/>
            <person name="Chang J.H."/>
        </authorList>
    </citation>
    <scope>NUCLEOTIDE SEQUENCE [LARGE SCALE GENOMIC DNA]</scope>
    <source>
        <strain evidence="2 4">AF3.44</strain>
    </source>
</reference>
<name>A0A4D7DTB1_9HYPH</name>
<gene>
    <name evidence="1" type="ORF">CFBP5473_13595</name>
    <name evidence="2" type="ORF">J5285_06140</name>
</gene>
<proteinExistence type="predicted"/>
<evidence type="ECO:0000313" key="4">
    <source>
        <dbReference type="Proteomes" id="UP000826513"/>
    </source>
</evidence>
<dbReference type="OrthoDB" id="1495368at2"/>
<organism evidence="1 3">
    <name type="scientific">Agrobacterium larrymoorei</name>
    <dbReference type="NCBI Taxonomy" id="160699"/>
    <lineage>
        <taxon>Bacteria</taxon>
        <taxon>Pseudomonadati</taxon>
        <taxon>Pseudomonadota</taxon>
        <taxon>Alphaproteobacteria</taxon>
        <taxon>Hyphomicrobiales</taxon>
        <taxon>Rhizobiaceae</taxon>
        <taxon>Rhizobium/Agrobacterium group</taxon>
        <taxon>Agrobacterium</taxon>
    </lineage>
</organism>
<dbReference type="EMBL" id="CP072167">
    <property type="protein sequence ID" value="QYA08275.1"/>
    <property type="molecule type" value="Genomic_DNA"/>
</dbReference>
<reference evidence="1 3" key="1">
    <citation type="submission" date="2019-04" db="EMBL/GenBank/DDBJ databases">
        <title>Complete genome sequence of Agrobacterium larrymoorei CFBP5473.</title>
        <authorList>
            <person name="Haryono M."/>
            <person name="Chou L."/>
            <person name="Lin Y.-C."/>
            <person name="Lai E.-M."/>
            <person name="Kuo C.-H."/>
        </authorList>
    </citation>
    <scope>NUCLEOTIDE SEQUENCE [LARGE SCALE GENOMIC DNA]</scope>
    <source>
        <strain evidence="1 3">CFBP5473</strain>
    </source>
</reference>
<dbReference type="InterPro" id="IPR022243">
    <property type="entry name" value="DUF3768"/>
</dbReference>
<evidence type="ECO:0000313" key="2">
    <source>
        <dbReference type="EMBL" id="QYA08275.1"/>
    </source>
</evidence>
<protein>
    <submittedName>
        <fullName evidence="1">DUF3768 domain-containing protein</fullName>
    </submittedName>
</protein>
<dbReference type="KEGG" id="alf:CFBP5473_13595"/>
<evidence type="ECO:0000313" key="1">
    <source>
        <dbReference type="EMBL" id="QCI98837.1"/>
    </source>
</evidence>
<keyword evidence="4" id="KW-1185">Reference proteome</keyword>